<protein>
    <submittedName>
        <fullName evidence="1">Uncharacterized protein</fullName>
    </submittedName>
</protein>
<sequence length="429" mass="46358">MLKKRQPWPLRVLQGGGAHGLLLPETQPLLWSWNEQQLSSGMSPSSSSSLARPSAYPGGPLYSGLSSSEVDAEVGPNEESESPRRLRGRLAPRGGVPAVSLTAVPEHRLCGAAPAAPLLLRPPRPAASPGPSAQRQLPTASAVRSARGDISFNSAAPSVLSRAWPGAEASTGCFTAARCPPDSSFVIAPSHSHSTQVDCSSQKPLCSQEEQQIALHPRTERTFPQTDSTPKTDIQVKIAYLPSKQRVNKACRLCSLITGEAGPLEPGTIDTYQGKRQGGYWGRGLGLRRHVDNSRGPGEALGTYWGELEKERRCFGSLMDLVGRASKGWARNDCTNLNIRITLSELSLQGAFGMREERRAESVFVCVTYKGTYETTEVMKSGRHGSAFEATMYWVRNADTLGHGTGKTRKGADEVPSRAARAWAEELEW</sequence>
<proteinExistence type="predicted"/>
<dbReference type="EMBL" id="OX596086">
    <property type="protein sequence ID" value="CAI9699549.1"/>
    <property type="molecule type" value="Genomic_DNA"/>
</dbReference>
<reference evidence="1" key="1">
    <citation type="submission" date="2023-05" db="EMBL/GenBank/DDBJ databases">
        <authorList>
            <consortium name="ELIXIR-Norway"/>
        </authorList>
    </citation>
    <scope>NUCLEOTIDE SEQUENCE</scope>
</reference>
<accession>A0ACB0EGP8</accession>
<gene>
    <name evidence="1" type="ORF">MRATA1EN3_LOCUS10762</name>
</gene>
<name>A0ACB0EGP8_RANTA</name>
<organism evidence="1 2">
    <name type="scientific">Rangifer tarandus platyrhynchus</name>
    <name type="common">Svalbard reindeer</name>
    <dbReference type="NCBI Taxonomy" id="3082113"/>
    <lineage>
        <taxon>Eukaryota</taxon>
        <taxon>Metazoa</taxon>
        <taxon>Chordata</taxon>
        <taxon>Craniata</taxon>
        <taxon>Vertebrata</taxon>
        <taxon>Euteleostomi</taxon>
        <taxon>Mammalia</taxon>
        <taxon>Eutheria</taxon>
        <taxon>Laurasiatheria</taxon>
        <taxon>Artiodactyla</taxon>
        <taxon>Ruminantia</taxon>
        <taxon>Pecora</taxon>
        <taxon>Cervidae</taxon>
        <taxon>Odocoileinae</taxon>
        <taxon>Rangifer</taxon>
    </lineage>
</organism>
<evidence type="ECO:0000313" key="1">
    <source>
        <dbReference type="EMBL" id="CAI9699549.1"/>
    </source>
</evidence>
<evidence type="ECO:0000313" key="2">
    <source>
        <dbReference type="Proteomes" id="UP001162501"/>
    </source>
</evidence>
<dbReference type="Proteomes" id="UP001162501">
    <property type="component" value="Chromosome 2"/>
</dbReference>